<organism evidence="4 5">
    <name type="scientific">Xanthomonas campestris pv. campestris (strain 8004)</name>
    <dbReference type="NCBI Taxonomy" id="314565"/>
    <lineage>
        <taxon>Bacteria</taxon>
        <taxon>Pseudomonadati</taxon>
        <taxon>Pseudomonadota</taxon>
        <taxon>Gammaproteobacteria</taxon>
        <taxon>Lysobacterales</taxon>
        <taxon>Lysobacteraceae</taxon>
        <taxon>Xanthomonas</taxon>
    </lineage>
</organism>
<keyword evidence="1" id="KW-0229">DNA integration</keyword>
<name>A0A0H2X8P5_XANC8</name>
<reference evidence="4 5" key="1">
    <citation type="journal article" date="2005" name="Genome Res.">
        <title>Comparative and functional genomic analyses of the pathogenicity of phytopathogen Xanthomonas campestris pv. campestris.</title>
        <authorList>
            <person name="Qian W."/>
            <person name="Jia Y."/>
            <person name="Ren S.X."/>
            <person name="He Y.Q."/>
            <person name="Feng J.X."/>
            <person name="Lu L.F."/>
            <person name="Sun Q."/>
            <person name="Ying G."/>
            <person name="Tang D.J."/>
            <person name="Tang H."/>
            <person name="Wu W."/>
            <person name="Hao P."/>
            <person name="Wang L."/>
            <person name="Jiang B.L."/>
            <person name="Zeng S."/>
            <person name="Gu W.Y."/>
            <person name="Lu G."/>
            <person name="Rong L."/>
            <person name="Tian Y."/>
            <person name="Yao Z."/>
            <person name="Fu G."/>
            <person name="Chen B."/>
            <person name="Fang R."/>
            <person name="Qiang B."/>
            <person name="Chen Z."/>
            <person name="Zhao G.P."/>
            <person name="Tang J.L."/>
            <person name="He C."/>
        </authorList>
    </citation>
    <scope>NUCLEOTIDE SEQUENCE [LARGE SCALE GENOMIC DNA]</scope>
    <source>
        <strain evidence="4 5">8004</strain>
    </source>
</reference>
<evidence type="ECO:0000313" key="4">
    <source>
        <dbReference type="EMBL" id="AAY49667.1"/>
    </source>
</evidence>
<dbReference type="GO" id="GO:0003677">
    <property type="term" value="F:DNA binding"/>
    <property type="evidence" value="ECO:0007669"/>
    <property type="project" value="InterPro"/>
</dbReference>
<dbReference type="HOGENOM" id="CLU_022238_6_1_6"/>
<proteinExistence type="predicted"/>
<protein>
    <submittedName>
        <fullName evidence="4">Phage-related integrase</fullName>
    </submittedName>
</protein>
<dbReference type="GO" id="GO:0015074">
    <property type="term" value="P:DNA integration"/>
    <property type="evidence" value="ECO:0007669"/>
    <property type="project" value="UniProtKB-KW"/>
</dbReference>
<dbReference type="KEGG" id="xcb:XC_2618"/>
<dbReference type="EMBL" id="CP000050">
    <property type="protein sequence ID" value="AAY49667.1"/>
    <property type="molecule type" value="Genomic_DNA"/>
</dbReference>
<dbReference type="Gene3D" id="1.10.443.10">
    <property type="entry name" value="Intergrase catalytic core"/>
    <property type="match status" value="1"/>
</dbReference>
<evidence type="ECO:0000259" key="3">
    <source>
        <dbReference type="PROSITE" id="PS51898"/>
    </source>
</evidence>
<gene>
    <name evidence="4" type="ordered locus">XC_2618</name>
</gene>
<dbReference type="InterPro" id="IPR013762">
    <property type="entry name" value="Integrase-like_cat_sf"/>
</dbReference>
<dbReference type="SUPFAM" id="SSF56349">
    <property type="entry name" value="DNA breaking-rejoining enzymes"/>
    <property type="match status" value="1"/>
</dbReference>
<dbReference type="InterPro" id="IPR002104">
    <property type="entry name" value="Integrase_catalytic"/>
</dbReference>
<dbReference type="CDD" id="cd01184">
    <property type="entry name" value="INT_C_like_1"/>
    <property type="match status" value="1"/>
</dbReference>
<dbReference type="GO" id="GO:0006310">
    <property type="term" value="P:DNA recombination"/>
    <property type="evidence" value="ECO:0007669"/>
    <property type="project" value="UniProtKB-KW"/>
</dbReference>
<dbReference type="InterPro" id="IPR050090">
    <property type="entry name" value="Tyrosine_recombinase_XerCD"/>
</dbReference>
<accession>A0A0H2X8P5</accession>
<dbReference type="InterPro" id="IPR011010">
    <property type="entry name" value="DNA_brk_join_enz"/>
</dbReference>
<dbReference type="Proteomes" id="UP000000420">
    <property type="component" value="Chromosome"/>
</dbReference>
<evidence type="ECO:0000256" key="2">
    <source>
        <dbReference type="ARBA" id="ARBA00023172"/>
    </source>
</evidence>
<dbReference type="AlphaFoldDB" id="A0A0H2X8P5"/>
<dbReference type="Pfam" id="PF00589">
    <property type="entry name" value="Phage_integrase"/>
    <property type="match status" value="1"/>
</dbReference>
<dbReference type="PROSITE" id="PS51898">
    <property type="entry name" value="TYR_RECOMBINASE"/>
    <property type="match status" value="1"/>
</dbReference>
<dbReference type="PANTHER" id="PTHR30349:SF64">
    <property type="entry name" value="PROPHAGE INTEGRASE INTD-RELATED"/>
    <property type="match status" value="1"/>
</dbReference>
<sequence length="482" mass="54710">MTNFRAGLSLLPLKQWKQAMSSIVQQQLRDYITSPFGLLQIKGAHVGNIRATEINITGREAAIHALELFDRADERSRRVRLSKNRTLYPEPLPLGSPARLLSVEISDYLGHRDRCGLAKETVEDTARSLKLLRIACGDVPVSRIDHAHIYRLWDLMRWAPPLLLSDPKYQAYTFEQAVALGKELGVAPPAPATLEKHRRFLVTFFSKLVKAKAIPMSPMDAFAEIKKDLVVDTSKPERLFDEEELQRIFSPKTFPAWAKKYPHRWWLPMISLYTGARINELAQLKVADIVEEAKVWCIRIQKTVDADLRHKDRDRSRQSLKGKAAVRTLPIPKPLLDAGFLDFIEDIKATGHPRLFPHLSAGVNRETGETNARYSQGAVNQFSSYMKTLGFGKGIGAHAFRHTLATELHHKNVSDQDIALITGHSLRKNVPVLHDAYFHKKPKLARATQIRILAKYKPPVELPKYERGQFSECLADPSKFYP</sequence>
<keyword evidence="2" id="KW-0233">DNA recombination</keyword>
<evidence type="ECO:0000313" key="5">
    <source>
        <dbReference type="Proteomes" id="UP000000420"/>
    </source>
</evidence>
<feature type="domain" description="Tyr recombinase" evidence="3">
    <location>
        <begin position="234"/>
        <end position="450"/>
    </location>
</feature>
<evidence type="ECO:0000256" key="1">
    <source>
        <dbReference type="ARBA" id="ARBA00022908"/>
    </source>
</evidence>
<dbReference type="PANTHER" id="PTHR30349">
    <property type="entry name" value="PHAGE INTEGRASE-RELATED"/>
    <property type="match status" value="1"/>
</dbReference>